<proteinExistence type="predicted"/>
<keyword evidence="1" id="KW-0479">Metal-binding</keyword>
<name>A8N9W4_COPC7</name>
<dbReference type="RefSeq" id="XP_001831620.2">
    <property type="nucleotide sequence ID" value="XM_001831568.2"/>
</dbReference>
<keyword evidence="3" id="KW-1185">Reference proteome</keyword>
<comment type="caution">
    <text evidence="2">The sequence shown here is derived from an EMBL/GenBank/DDBJ whole genome shotgun (WGS) entry which is preliminary data.</text>
</comment>
<dbReference type="GeneID" id="6008094"/>
<dbReference type="InterPro" id="IPR023214">
    <property type="entry name" value="HAD_sf"/>
</dbReference>
<dbReference type="OrthoDB" id="10264771at2759"/>
<dbReference type="GO" id="GO:0004615">
    <property type="term" value="F:phosphomannomutase activity"/>
    <property type="evidence" value="ECO:0007669"/>
    <property type="project" value="InterPro"/>
</dbReference>
<evidence type="ECO:0000313" key="3">
    <source>
        <dbReference type="Proteomes" id="UP000001861"/>
    </source>
</evidence>
<dbReference type="HOGENOM" id="CLU_2249999_0_0_1"/>
<dbReference type="Proteomes" id="UP000001861">
    <property type="component" value="Unassembled WGS sequence"/>
</dbReference>
<feature type="binding site" evidence="1">
    <location>
        <position position="77"/>
    </location>
    <ligand>
        <name>Mg(2+)</name>
        <dbReference type="ChEBI" id="CHEBI:18420"/>
        <label>1</label>
    </ligand>
</feature>
<dbReference type="Pfam" id="PF03332">
    <property type="entry name" value="PMM"/>
    <property type="match status" value="1"/>
</dbReference>
<comment type="cofactor">
    <cofactor evidence="1">
        <name>Mg(2+)</name>
        <dbReference type="ChEBI" id="CHEBI:18420"/>
    </cofactor>
</comment>
<accession>A8N9W4</accession>
<evidence type="ECO:0000256" key="1">
    <source>
        <dbReference type="PIRSR" id="PIRSR605002-3"/>
    </source>
</evidence>
<gene>
    <name evidence="2" type="ORF">CC1G_05691</name>
</gene>
<reference evidence="2 3" key="1">
    <citation type="journal article" date="2010" name="Proc. Natl. Acad. Sci. U.S.A.">
        <title>Insights into evolution of multicellular fungi from the assembled chromosomes of the mushroom Coprinopsis cinerea (Coprinus cinereus).</title>
        <authorList>
            <person name="Stajich J.E."/>
            <person name="Wilke S.K."/>
            <person name="Ahren D."/>
            <person name="Au C.H."/>
            <person name="Birren B.W."/>
            <person name="Borodovsky M."/>
            <person name="Burns C."/>
            <person name="Canback B."/>
            <person name="Casselton L.A."/>
            <person name="Cheng C.K."/>
            <person name="Deng J."/>
            <person name="Dietrich F.S."/>
            <person name="Fargo D.C."/>
            <person name="Farman M.L."/>
            <person name="Gathman A.C."/>
            <person name="Goldberg J."/>
            <person name="Guigo R."/>
            <person name="Hoegger P.J."/>
            <person name="Hooker J.B."/>
            <person name="Huggins A."/>
            <person name="James T.Y."/>
            <person name="Kamada T."/>
            <person name="Kilaru S."/>
            <person name="Kodira C."/>
            <person name="Kues U."/>
            <person name="Kupfer D."/>
            <person name="Kwan H.S."/>
            <person name="Lomsadze A."/>
            <person name="Li W."/>
            <person name="Lilly W.W."/>
            <person name="Ma L.J."/>
            <person name="Mackey A.J."/>
            <person name="Manning G."/>
            <person name="Martin F."/>
            <person name="Muraguchi H."/>
            <person name="Natvig D.O."/>
            <person name="Palmerini H."/>
            <person name="Ramesh M.A."/>
            <person name="Rehmeyer C.J."/>
            <person name="Roe B.A."/>
            <person name="Shenoy N."/>
            <person name="Stanke M."/>
            <person name="Ter-Hovhannisyan V."/>
            <person name="Tunlid A."/>
            <person name="Velagapudi R."/>
            <person name="Vision T.J."/>
            <person name="Zeng Q."/>
            <person name="Zolan M.E."/>
            <person name="Pukkila P.J."/>
        </authorList>
    </citation>
    <scope>NUCLEOTIDE SEQUENCE [LARGE SCALE GENOMIC DNA]</scope>
    <source>
        <strain evidence="3">Okayama-7 / 130 / ATCC MYA-4618 / FGSC 9003</strain>
    </source>
</reference>
<protein>
    <recommendedName>
        <fullName evidence="4">Phosphomannomutase</fullName>
    </recommendedName>
</protein>
<feature type="binding site" evidence="1">
    <location>
        <position position="82"/>
    </location>
    <ligand>
        <name>Mg(2+)</name>
        <dbReference type="ChEBI" id="CHEBI:18420"/>
        <label>1</label>
    </ligand>
</feature>
<dbReference type="KEGG" id="cci:CC1G_05691"/>
<dbReference type="EMBL" id="AACS02000007">
    <property type="protein sequence ID" value="EAU90153.2"/>
    <property type="molecule type" value="Genomic_DNA"/>
</dbReference>
<dbReference type="AlphaFoldDB" id="A8N9W4"/>
<dbReference type="Gene3D" id="3.40.50.1000">
    <property type="entry name" value="HAD superfamily/HAD-like"/>
    <property type="match status" value="1"/>
</dbReference>
<feature type="binding site" evidence="1">
    <location>
        <position position="79"/>
    </location>
    <ligand>
        <name>Mg(2+)</name>
        <dbReference type="ChEBI" id="CHEBI:18420"/>
        <label>1</label>
    </ligand>
</feature>
<dbReference type="GO" id="GO:0009298">
    <property type="term" value="P:GDP-mannose biosynthetic process"/>
    <property type="evidence" value="ECO:0007669"/>
    <property type="project" value="InterPro"/>
</dbReference>
<keyword evidence="1" id="KW-0460">Magnesium</keyword>
<dbReference type="InterPro" id="IPR005002">
    <property type="entry name" value="PMM"/>
</dbReference>
<dbReference type="STRING" id="240176.A8N9W4"/>
<dbReference type="InParanoid" id="A8N9W4"/>
<organism evidence="2 3">
    <name type="scientific">Coprinopsis cinerea (strain Okayama-7 / 130 / ATCC MYA-4618 / FGSC 9003)</name>
    <name type="common">Inky cap fungus</name>
    <name type="synonym">Hormographiella aspergillata</name>
    <dbReference type="NCBI Taxonomy" id="240176"/>
    <lineage>
        <taxon>Eukaryota</taxon>
        <taxon>Fungi</taxon>
        <taxon>Dikarya</taxon>
        <taxon>Basidiomycota</taxon>
        <taxon>Agaricomycotina</taxon>
        <taxon>Agaricomycetes</taxon>
        <taxon>Agaricomycetidae</taxon>
        <taxon>Agaricales</taxon>
        <taxon>Agaricineae</taxon>
        <taxon>Psathyrellaceae</taxon>
        <taxon>Coprinopsis</taxon>
    </lineage>
</organism>
<evidence type="ECO:0008006" key="4">
    <source>
        <dbReference type="Google" id="ProtNLM"/>
    </source>
</evidence>
<dbReference type="VEuPathDB" id="FungiDB:CC1G_05691"/>
<dbReference type="GO" id="GO:0046872">
    <property type="term" value="F:metal ion binding"/>
    <property type="evidence" value="ECO:0007669"/>
    <property type="project" value="UniProtKB-KW"/>
</dbReference>
<evidence type="ECO:0000313" key="2">
    <source>
        <dbReference type="EMBL" id="EAU90153.2"/>
    </source>
</evidence>
<sequence>MVDVDLRRACCSVLRHCRHSSAALSWLGPISMTSPALKTALYGSCVFSTSMRPSRPHVRNSLLWGQDFKGGNDYEIFSDPRTIGHTVTSPADTTRQLEELFFKD</sequence>